<gene>
    <name evidence="2" type="ORF">P153DRAFT_356604</name>
</gene>
<dbReference type="PROSITE" id="PS50097">
    <property type="entry name" value="BTB"/>
    <property type="match status" value="1"/>
</dbReference>
<protein>
    <recommendedName>
        <fullName evidence="1">BTB domain-containing protein</fullName>
    </recommendedName>
</protein>
<dbReference type="PANTHER" id="PTHR47843:SF2">
    <property type="entry name" value="BTB DOMAIN-CONTAINING PROTEIN"/>
    <property type="match status" value="1"/>
</dbReference>
<reference evidence="2" key="1">
    <citation type="journal article" date="2020" name="Stud. Mycol.">
        <title>101 Dothideomycetes genomes: a test case for predicting lifestyles and emergence of pathogens.</title>
        <authorList>
            <person name="Haridas S."/>
            <person name="Albert R."/>
            <person name="Binder M."/>
            <person name="Bloem J."/>
            <person name="Labutti K."/>
            <person name="Salamov A."/>
            <person name="Andreopoulos B."/>
            <person name="Baker S."/>
            <person name="Barry K."/>
            <person name="Bills G."/>
            <person name="Bluhm B."/>
            <person name="Cannon C."/>
            <person name="Castanera R."/>
            <person name="Culley D."/>
            <person name="Daum C."/>
            <person name="Ezra D."/>
            <person name="Gonzalez J."/>
            <person name="Henrissat B."/>
            <person name="Kuo A."/>
            <person name="Liang C."/>
            <person name="Lipzen A."/>
            <person name="Lutzoni F."/>
            <person name="Magnuson J."/>
            <person name="Mondo S."/>
            <person name="Nolan M."/>
            <person name="Ohm R."/>
            <person name="Pangilinan J."/>
            <person name="Park H.-J."/>
            <person name="Ramirez L."/>
            <person name="Alfaro M."/>
            <person name="Sun H."/>
            <person name="Tritt A."/>
            <person name="Yoshinaga Y."/>
            <person name="Zwiers L.-H."/>
            <person name="Turgeon B."/>
            <person name="Goodwin S."/>
            <person name="Spatafora J."/>
            <person name="Crous P."/>
            <person name="Grigoriev I."/>
        </authorList>
    </citation>
    <scope>NUCLEOTIDE SEQUENCE</scope>
    <source>
        <strain evidence="2">CBS 119687</strain>
    </source>
</reference>
<dbReference type="AlphaFoldDB" id="A0A6A6ADG0"/>
<feature type="domain" description="BTB" evidence="1">
    <location>
        <begin position="22"/>
        <end position="91"/>
    </location>
</feature>
<evidence type="ECO:0000313" key="2">
    <source>
        <dbReference type="EMBL" id="KAF2129932.1"/>
    </source>
</evidence>
<sequence length="228" mass="25871">MANDTNNTVVSNKKVINFNDIVRVEVGVDDHFKVFTVHAEFLTARSLFFKKALSGGWKEAEERIVRLPEDDTDTFILYLHYLYKSELPIEPDPVPSGYSGVEEYIKLAKLYVFAEKMQDIPCKNAIIKALVSRIYMKRDSGRWYAFSTFSTRVIYKGTLPGSPARRLLVDVFTYNAEDSWIAGSSAWPEEFVRELAISLLGFRAISDSHPAMKDGGMAYMEVEAKEVA</sequence>
<name>A0A6A6ADG0_9PLEO</name>
<dbReference type="Proteomes" id="UP000799771">
    <property type="component" value="Unassembled WGS sequence"/>
</dbReference>
<dbReference type="CDD" id="cd18186">
    <property type="entry name" value="BTB_POZ_ZBTB_KLHL-like"/>
    <property type="match status" value="1"/>
</dbReference>
<dbReference type="Gene3D" id="3.30.710.10">
    <property type="entry name" value="Potassium Channel Kv1.1, Chain A"/>
    <property type="match status" value="1"/>
</dbReference>
<dbReference type="GeneID" id="54407094"/>
<dbReference type="InterPro" id="IPR000210">
    <property type="entry name" value="BTB/POZ_dom"/>
</dbReference>
<dbReference type="InterPro" id="IPR011333">
    <property type="entry name" value="SKP1/BTB/POZ_sf"/>
</dbReference>
<dbReference type="PANTHER" id="PTHR47843">
    <property type="entry name" value="BTB DOMAIN-CONTAINING PROTEIN-RELATED"/>
    <property type="match status" value="1"/>
</dbReference>
<dbReference type="EMBL" id="ML977505">
    <property type="protein sequence ID" value="KAF2129932.1"/>
    <property type="molecule type" value="Genomic_DNA"/>
</dbReference>
<dbReference type="SUPFAM" id="SSF54695">
    <property type="entry name" value="POZ domain"/>
    <property type="match status" value="1"/>
</dbReference>
<dbReference type="OrthoDB" id="1022638at2759"/>
<evidence type="ECO:0000259" key="1">
    <source>
        <dbReference type="PROSITE" id="PS50097"/>
    </source>
</evidence>
<organism evidence="2 3">
    <name type="scientific">Dothidotthia symphoricarpi CBS 119687</name>
    <dbReference type="NCBI Taxonomy" id="1392245"/>
    <lineage>
        <taxon>Eukaryota</taxon>
        <taxon>Fungi</taxon>
        <taxon>Dikarya</taxon>
        <taxon>Ascomycota</taxon>
        <taxon>Pezizomycotina</taxon>
        <taxon>Dothideomycetes</taxon>
        <taxon>Pleosporomycetidae</taxon>
        <taxon>Pleosporales</taxon>
        <taxon>Dothidotthiaceae</taxon>
        <taxon>Dothidotthia</taxon>
    </lineage>
</organism>
<keyword evidence="3" id="KW-1185">Reference proteome</keyword>
<dbReference type="SMART" id="SM00225">
    <property type="entry name" value="BTB"/>
    <property type="match status" value="1"/>
</dbReference>
<evidence type="ECO:0000313" key="3">
    <source>
        <dbReference type="Proteomes" id="UP000799771"/>
    </source>
</evidence>
<proteinExistence type="predicted"/>
<dbReference type="Pfam" id="PF00651">
    <property type="entry name" value="BTB"/>
    <property type="match status" value="1"/>
</dbReference>
<dbReference type="RefSeq" id="XP_033524319.1">
    <property type="nucleotide sequence ID" value="XM_033666662.1"/>
</dbReference>
<accession>A0A6A6ADG0</accession>